<protein>
    <submittedName>
        <fullName evidence="1">Heme-binding protein</fullName>
    </submittedName>
</protein>
<sequence>MTLSAALIEKLIAAAKEEALQRGFPPVNISVCDRAAHLAGFLRMDGAILGTVDVAHRKARTAALFESDSATLGGVAHPDGPSYMVEHTNGGLINFGGGVVIRDAGGTVVGAIGISGASVAEDEIIAQAAASRVRESLGDAA</sequence>
<comment type="caution">
    <text evidence="1">The sequence shown here is derived from an EMBL/GenBank/DDBJ whole genome shotgun (WGS) entry which is preliminary data.</text>
</comment>
<keyword evidence="2" id="KW-1185">Reference proteome</keyword>
<dbReference type="RefSeq" id="WP_311699607.1">
    <property type="nucleotide sequence ID" value="NZ_JAVREY010000067.1"/>
</dbReference>
<name>A0ABU2U4K9_9ACTN</name>
<dbReference type="InterPro" id="IPR038084">
    <property type="entry name" value="PduO/GlcC-like_sf"/>
</dbReference>
<reference evidence="2" key="1">
    <citation type="submission" date="2023-07" db="EMBL/GenBank/DDBJ databases">
        <title>30 novel species of actinomycetes from the DSMZ collection.</title>
        <authorList>
            <person name="Nouioui I."/>
        </authorList>
    </citation>
    <scope>NUCLEOTIDE SEQUENCE [LARGE SCALE GENOMIC DNA]</scope>
    <source>
        <strain evidence="2">DSM 41699</strain>
    </source>
</reference>
<dbReference type="Pfam" id="PF03928">
    <property type="entry name" value="HbpS-like"/>
    <property type="match status" value="1"/>
</dbReference>
<evidence type="ECO:0000313" key="1">
    <source>
        <dbReference type="EMBL" id="MDT0468161.1"/>
    </source>
</evidence>
<organism evidence="1 2">
    <name type="scientific">Streptomyces gibsoniae</name>
    <dbReference type="NCBI Taxonomy" id="3075529"/>
    <lineage>
        <taxon>Bacteria</taxon>
        <taxon>Bacillati</taxon>
        <taxon>Actinomycetota</taxon>
        <taxon>Actinomycetes</taxon>
        <taxon>Kitasatosporales</taxon>
        <taxon>Streptomycetaceae</taxon>
        <taxon>Streptomyces</taxon>
    </lineage>
</organism>
<dbReference type="Proteomes" id="UP001183809">
    <property type="component" value="Unassembled WGS sequence"/>
</dbReference>
<dbReference type="Gene3D" id="3.30.450.150">
    <property type="entry name" value="Haem-degrading domain"/>
    <property type="match status" value="1"/>
</dbReference>
<accession>A0ABU2U4K9</accession>
<evidence type="ECO:0000313" key="2">
    <source>
        <dbReference type="Proteomes" id="UP001183809"/>
    </source>
</evidence>
<proteinExistence type="predicted"/>
<dbReference type="SUPFAM" id="SSF143744">
    <property type="entry name" value="GlcG-like"/>
    <property type="match status" value="1"/>
</dbReference>
<dbReference type="InterPro" id="IPR005624">
    <property type="entry name" value="PduO/GlcC-like"/>
</dbReference>
<dbReference type="PANTHER" id="PTHR34309">
    <property type="entry name" value="SLR1406 PROTEIN"/>
    <property type="match status" value="1"/>
</dbReference>
<dbReference type="EMBL" id="JAVREY010000067">
    <property type="protein sequence ID" value="MDT0468161.1"/>
    <property type="molecule type" value="Genomic_DNA"/>
</dbReference>
<dbReference type="PANTHER" id="PTHR34309:SF1">
    <property type="entry name" value="PROTEIN GLCG"/>
    <property type="match status" value="1"/>
</dbReference>
<gene>
    <name evidence="1" type="ORF">RM764_35115</name>
</gene>
<dbReference type="InterPro" id="IPR052517">
    <property type="entry name" value="GlcG_carb_metab_protein"/>
</dbReference>